<dbReference type="SMART" id="SM00419">
    <property type="entry name" value="HTH_CRP"/>
    <property type="match status" value="1"/>
</dbReference>
<evidence type="ECO:0000313" key="6">
    <source>
        <dbReference type="Proteomes" id="UP000759103"/>
    </source>
</evidence>
<dbReference type="Gene3D" id="1.10.10.10">
    <property type="entry name" value="Winged helix-like DNA-binding domain superfamily/Winged helix DNA-binding domain"/>
    <property type="match status" value="1"/>
</dbReference>
<dbReference type="Pfam" id="PF00027">
    <property type="entry name" value="cNMP_binding"/>
    <property type="match status" value="1"/>
</dbReference>
<sequence length="247" mass="27117">MLHTLPLHRFNESIVLPAADIERIQTMGEPPMRLARHAVLRREGESPRYIYLLLDGWVASSVLLPGGDRQITKFHLPGDLLGTPSMCLERTADTLTALTAASVSRVPLAAFGDLFQRSPHFAAAMLLSIQRERVALMDRLAAVGRTPALARVAALLLDLAERLGALGGGEVSEFELPVTQEQIGDHLGLTAVHVNRIFRQLVETGLVARHRQRVTLLDRARLKSVSGRQERVPVQDVSWLVGARAEA</sequence>
<dbReference type="Gene3D" id="2.60.120.10">
    <property type="entry name" value="Jelly Rolls"/>
    <property type="match status" value="1"/>
</dbReference>
<evidence type="ECO:0000256" key="2">
    <source>
        <dbReference type="ARBA" id="ARBA00023125"/>
    </source>
</evidence>
<organism evidence="5 6">
    <name type="scientific">Sphingomonas citri</name>
    <dbReference type="NCBI Taxonomy" id="2862499"/>
    <lineage>
        <taxon>Bacteria</taxon>
        <taxon>Pseudomonadati</taxon>
        <taxon>Pseudomonadota</taxon>
        <taxon>Alphaproteobacteria</taxon>
        <taxon>Sphingomonadales</taxon>
        <taxon>Sphingomonadaceae</taxon>
        <taxon>Sphingomonas</taxon>
    </lineage>
</organism>
<dbReference type="SMART" id="SM00100">
    <property type="entry name" value="cNMP"/>
    <property type="match status" value="1"/>
</dbReference>
<dbReference type="EMBL" id="JAHXZN010000001">
    <property type="protein sequence ID" value="MBW6529735.1"/>
    <property type="molecule type" value="Genomic_DNA"/>
</dbReference>
<name>A0ABS7BJL1_9SPHN</name>
<feature type="domain" description="HTH crp-type" evidence="4">
    <location>
        <begin position="146"/>
        <end position="220"/>
    </location>
</feature>
<dbReference type="Proteomes" id="UP000759103">
    <property type="component" value="Unassembled WGS sequence"/>
</dbReference>
<dbReference type="InterPro" id="IPR014710">
    <property type="entry name" value="RmlC-like_jellyroll"/>
</dbReference>
<dbReference type="RefSeq" id="WP_219747231.1">
    <property type="nucleotide sequence ID" value="NZ_JAHXZN010000001.1"/>
</dbReference>
<keyword evidence="6" id="KW-1185">Reference proteome</keyword>
<dbReference type="InterPro" id="IPR036388">
    <property type="entry name" value="WH-like_DNA-bd_sf"/>
</dbReference>
<reference evidence="5 6" key="1">
    <citation type="submission" date="2021-07" db="EMBL/GenBank/DDBJ databases">
        <title>Sphingomonas sp.</title>
        <authorList>
            <person name="Feng G."/>
            <person name="Li J."/>
            <person name="Pan M."/>
        </authorList>
    </citation>
    <scope>NUCLEOTIDE SEQUENCE [LARGE SCALE GENOMIC DNA]</scope>
    <source>
        <strain evidence="5 6">RRHST34</strain>
    </source>
</reference>
<dbReference type="Pfam" id="PF13545">
    <property type="entry name" value="HTH_Crp_2"/>
    <property type="match status" value="1"/>
</dbReference>
<dbReference type="SUPFAM" id="SSF46785">
    <property type="entry name" value="Winged helix' DNA-binding domain"/>
    <property type="match status" value="1"/>
</dbReference>
<keyword evidence="1" id="KW-0805">Transcription regulation</keyword>
<keyword evidence="3" id="KW-0804">Transcription</keyword>
<dbReference type="InterPro" id="IPR036390">
    <property type="entry name" value="WH_DNA-bd_sf"/>
</dbReference>
<dbReference type="PANTHER" id="PTHR24567:SF68">
    <property type="entry name" value="DNA-BINDING TRANSCRIPTIONAL DUAL REGULATOR CRP"/>
    <property type="match status" value="1"/>
</dbReference>
<comment type="caution">
    <text evidence="5">The sequence shown here is derived from an EMBL/GenBank/DDBJ whole genome shotgun (WGS) entry which is preliminary data.</text>
</comment>
<evidence type="ECO:0000313" key="5">
    <source>
        <dbReference type="EMBL" id="MBW6529735.1"/>
    </source>
</evidence>
<evidence type="ECO:0000256" key="3">
    <source>
        <dbReference type="ARBA" id="ARBA00023163"/>
    </source>
</evidence>
<dbReference type="CDD" id="cd00038">
    <property type="entry name" value="CAP_ED"/>
    <property type="match status" value="1"/>
</dbReference>
<dbReference type="InterPro" id="IPR000595">
    <property type="entry name" value="cNMP-bd_dom"/>
</dbReference>
<protein>
    <submittedName>
        <fullName evidence="5">Crp/Fnr family transcriptional regulator</fullName>
    </submittedName>
</protein>
<evidence type="ECO:0000259" key="4">
    <source>
        <dbReference type="PROSITE" id="PS51063"/>
    </source>
</evidence>
<dbReference type="PANTHER" id="PTHR24567">
    <property type="entry name" value="CRP FAMILY TRANSCRIPTIONAL REGULATORY PROTEIN"/>
    <property type="match status" value="1"/>
</dbReference>
<dbReference type="InterPro" id="IPR018490">
    <property type="entry name" value="cNMP-bd_dom_sf"/>
</dbReference>
<gene>
    <name evidence="5" type="ORF">KZ820_03220</name>
</gene>
<accession>A0ABS7BJL1</accession>
<dbReference type="PROSITE" id="PS51063">
    <property type="entry name" value="HTH_CRP_2"/>
    <property type="match status" value="1"/>
</dbReference>
<keyword evidence="2" id="KW-0238">DNA-binding</keyword>
<dbReference type="SUPFAM" id="SSF51206">
    <property type="entry name" value="cAMP-binding domain-like"/>
    <property type="match status" value="1"/>
</dbReference>
<dbReference type="InterPro" id="IPR050397">
    <property type="entry name" value="Env_Response_Regulators"/>
</dbReference>
<evidence type="ECO:0000256" key="1">
    <source>
        <dbReference type="ARBA" id="ARBA00023015"/>
    </source>
</evidence>
<proteinExistence type="predicted"/>
<dbReference type="InterPro" id="IPR012318">
    <property type="entry name" value="HTH_CRP"/>
</dbReference>